<evidence type="ECO:0000256" key="6">
    <source>
        <dbReference type="ARBA" id="ARBA00023136"/>
    </source>
</evidence>
<keyword evidence="5 7" id="KW-1133">Transmembrane helix</keyword>
<keyword evidence="2 7" id="KW-0812">Transmembrane</keyword>
<evidence type="ECO:0000256" key="7">
    <source>
        <dbReference type="SAM" id="Phobius"/>
    </source>
</evidence>
<dbReference type="PROSITE" id="PS50893">
    <property type="entry name" value="ABC_TRANSPORTER_2"/>
    <property type="match status" value="1"/>
</dbReference>
<dbReference type="SUPFAM" id="SSF52540">
    <property type="entry name" value="P-loop containing nucleoside triphosphate hydrolases"/>
    <property type="match status" value="1"/>
</dbReference>
<feature type="transmembrane region" description="Helical" evidence="7">
    <location>
        <begin position="158"/>
        <end position="175"/>
    </location>
</feature>
<comment type="subcellular location">
    <subcellularLocation>
        <location evidence="1">Cell membrane</location>
        <topology evidence="1">Multi-pass membrane protein</topology>
    </subcellularLocation>
</comment>
<evidence type="ECO:0000256" key="2">
    <source>
        <dbReference type="ARBA" id="ARBA00022692"/>
    </source>
</evidence>
<sequence>MSQSAFGKLSDLIGFLFREGRFLKSPIVLYAFLASASRTLMIYAVNQAAAQGGPDFPMLVLLLFAVVTSLVTAHWARVTGIRLVENVNHLLRHRVSDAVLNADVSFFQSREPGHVYNALTGHTLMVSNTMTRLADMLQAVLLLIFCFGYMALESWPAVVASIVSLSLGVLAFLLAERPARSLLKRANTSRAEFYDAMNDLLRGYKELRLRQARRIDLATRVDHVVDETRDRTIAAERIFSYSGIAASASLAVLLVSIVTLLPLVTDADSVVTLQVLTVVLFTFGPIEAVVSGLPGFARASVAYEQMNEVLAELDANPETEAVRAAQDSRPTFDKLELKGITATLRRPSKAHGTKAEDSFTLGPIDLVLEPGQSVFITGGNGMGKSTFMQILTGLRHPDGGQILLDGKPVTRDTVGDYRGLFTAVFSEFYLFRQLYGLTADERTRLQQHIDELGLSQGVSIEGDAFSSLSLSTGQMRRLALSIALAEERPIIVLDEFAADQDPVRRAFFYDVLVPRLAKKGHLVIAVTHDEHCFDKCDRLIRMEDGNIVLDKLNAPAPA</sequence>
<dbReference type="InterPro" id="IPR003593">
    <property type="entry name" value="AAA+_ATPase"/>
</dbReference>
<dbReference type="PROSITE" id="PS50929">
    <property type="entry name" value="ABC_TM1F"/>
    <property type="match status" value="1"/>
</dbReference>
<dbReference type="SMART" id="SM00382">
    <property type="entry name" value="AAA"/>
    <property type="match status" value="1"/>
</dbReference>
<feature type="domain" description="ABC transmembrane type-1" evidence="9">
    <location>
        <begin position="40"/>
        <end position="298"/>
    </location>
</feature>
<dbReference type="NCBIfam" id="TIGR01194">
    <property type="entry name" value="cyc_pep_trnsptr"/>
    <property type="match status" value="1"/>
</dbReference>
<dbReference type="InterPro" id="IPR036640">
    <property type="entry name" value="ABC1_TM_sf"/>
</dbReference>
<keyword evidence="6 7" id="KW-0472">Membrane</keyword>
<evidence type="ECO:0000256" key="5">
    <source>
        <dbReference type="ARBA" id="ARBA00022989"/>
    </source>
</evidence>
<keyword evidence="4" id="KW-0067">ATP-binding</keyword>
<evidence type="ECO:0000256" key="4">
    <source>
        <dbReference type="ARBA" id="ARBA00022840"/>
    </source>
</evidence>
<evidence type="ECO:0000259" key="9">
    <source>
        <dbReference type="PROSITE" id="PS50929"/>
    </source>
</evidence>
<organism evidence="10 11">
    <name type="scientific">Psychromarinibacter halotolerans</name>
    <dbReference type="NCBI Taxonomy" id="1775175"/>
    <lineage>
        <taxon>Bacteria</taxon>
        <taxon>Pseudomonadati</taxon>
        <taxon>Pseudomonadota</taxon>
        <taxon>Alphaproteobacteria</taxon>
        <taxon>Rhodobacterales</taxon>
        <taxon>Paracoccaceae</taxon>
        <taxon>Psychromarinibacter</taxon>
    </lineage>
</organism>
<keyword evidence="3" id="KW-0547">Nucleotide-binding</keyword>
<dbReference type="InterPro" id="IPR003439">
    <property type="entry name" value="ABC_transporter-like_ATP-bd"/>
</dbReference>
<evidence type="ECO:0000256" key="1">
    <source>
        <dbReference type="ARBA" id="ARBA00004651"/>
    </source>
</evidence>
<keyword evidence="11" id="KW-1185">Reference proteome</keyword>
<reference evidence="11" key="1">
    <citation type="journal article" date="2019" name="Int. J. Syst. Evol. Microbiol.">
        <title>The Global Catalogue of Microorganisms (GCM) 10K type strain sequencing project: providing services to taxonomists for standard genome sequencing and annotation.</title>
        <authorList>
            <consortium name="The Broad Institute Genomics Platform"/>
            <consortium name="The Broad Institute Genome Sequencing Center for Infectious Disease"/>
            <person name="Wu L."/>
            <person name="Ma J."/>
        </authorList>
    </citation>
    <scope>NUCLEOTIDE SEQUENCE [LARGE SCALE GENOMIC DNA]</scope>
    <source>
        <strain evidence="11">KCTC 52366</strain>
    </source>
</reference>
<dbReference type="Gene3D" id="3.40.50.300">
    <property type="entry name" value="P-loop containing nucleotide triphosphate hydrolases"/>
    <property type="match status" value="1"/>
</dbReference>
<dbReference type="PANTHER" id="PTHR24221:SF654">
    <property type="entry name" value="ATP-BINDING CASSETTE SUB-FAMILY B MEMBER 6"/>
    <property type="match status" value="1"/>
</dbReference>
<evidence type="ECO:0000313" key="11">
    <source>
        <dbReference type="Proteomes" id="UP001595632"/>
    </source>
</evidence>
<feature type="transmembrane region" description="Helical" evidence="7">
    <location>
        <begin position="270"/>
        <end position="290"/>
    </location>
</feature>
<dbReference type="RefSeq" id="WP_275631294.1">
    <property type="nucleotide sequence ID" value="NZ_JARGYD010000001.1"/>
</dbReference>
<feature type="transmembrane region" description="Helical" evidence="7">
    <location>
        <begin position="238"/>
        <end position="264"/>
    </location>
</feature>
<dbReference type="Proteomes" id="UP001595632">
    <property type="component" value="Unassembled WGS sequence"/>
</dbReference>
<evidence type="ECO:0000256" key="3">
    <source>
        <dbReference type="ARBA" id="ARBA00022741"/>
    </source>
</evidence>
<dbReference type="PANTHER" id="PTHR24221">
    <property type="entry name" value="ATP-BINDING CASSETTE SUB-FAMILY B"/>
    <property type="match status" value="1"/>
</dbReference>
<dbReference type="Pfam" id="PF00005">
    <property type="entry name" value="ABC_tran"/>
    <property type="match status" value="1"/>
</dbReference>
<dbReference type="Gene3D" id="1.20.1560.10">
    <property type="entry name" value="ABC transporter type 1, transmembrane domain"/>
    <property type="match status" value="1"/>
</dbReference>
<dbReference type="InterPro" id="IPR039421">
    <property type="entry name" value="Type_1_exporter"/>
</dbReference>
<dbReference type="InterPro" id="IPR011527">
    <property type="entry name" value="ABC1_TM_dom"/>
</dbReference>
<protein>
    <submittedName>
        <fullName evidence="10">Cyclic peptide export ABC transporter</fullName>
    </submittedName>
</protein>
<name>A0ABV7GUX1_9RHOB</name>
<proteinExistence type="predicted"/>
<dbReference type="EMBL" id="JBHRTB010000010">
    <property type="protein sequence ID" value="MFC3144031.1"/>
    <property type="molecule type" value="Genomic_DNA"/>
</dbReference>
<feature type="transmembrane region" description="Helical" evidence="7">
    <location>
        <begin position="133"/>
        <end position="152"/>
    </location>
</feature>
<feature type="domain" description="ABC transporter" evidence="8">
    <location>
        <begin position="335"/>
        <end position="556"/>
    </location>
</feature>
<evidence type="ECO:0000313" key="10">
    <source>
        <dbReference type="EMBL" id="MFC3144031.1"/>
    </source>
</evidence>
<evidence type="ECO:0000259" key="8">
    <source>
        <dbReference type="PROSITE" id="PS50893"/>
    </source>
</evidence>
<accession>A0ABV7GUX1</accession>
<dbReference type="InterPro" id="IPR027417">
    <property type="entry name" value="P-loop_NTPase"/>
</dbReference>
<gene>
    <name evidence="10" type="ORF">ACFOGP_15030</name>
</gene>
<feature type="transmembrane region" description="Helical" evidence="7">
    <location>
        <begin position="27"/>
        <end position="44"/>
    </location>
</feature>
<dbReference type="InterPro" id="IPR005898">
    <property type="entry name" value="Cyc_pep_transpt_SyrD/YojI"/>
</dbReference>
<feature type="transmembrane region" description="Helical" evidence="7">
    <location>
        <begin position="56"/>
        <end position="76"/>
    </location>
</feature>
<dbReference type="Pfam" id="PF00664">
    <property type="entry name" value="ABC_membrane"/>
    <property type="match status" value="1"/>
</dbReference>
<dbReference type="SUPFAM" id="SSF90123">
    <property type="entry name" value="ABC transporter transmembrane region"/>
    <property type="match status" value="1"/>
</dbReference>
<comment type="caution">
    <text evidence="10">The sequence shown here is derived from an EMBL/GenBank/DDBJ whole genome shotgun (WGS) entry which is preliminary data.</text>
</comment>